<feature type="region of interest" description="Disordered" evidence="1">
    <location>
        <begin position="254"/>
        <end position="366"/>
    </location>
</feature>
<comment type="caution">
    <text evidence="3">The sequence shown here is derived from an EMBL/GenBank/DDBJ whole genome shotgun (WGS) entry which is preliminary data.</text>
</comment>
<protein>
    <recommendedName>
        <fullName evidence="2">MobA/VirD2-like nuclease domain-containing protein</fullName>
    </recommendedName>
</protein>
<reference evidence="3 4" key="1">
    <citation type="submission" date="2020-08" db="EMBL/GenBank/DDBJ databases">
        <title>Genomic Encyclopedia of Type Strains, Phase IV (KMG-IV): sequencing the most valuable type-strain genomes for metagenomic binning, comparative biology and taxonomic classification.</title>
        <authorList>
            <person name="Goeker M."/>
        </authorList>
    </citation>
    <scope>NUCLEOTIDE SEQUENCE [LARGE SCALE GENOMIC DNA]</scope>
    <source>
        <strain evidence="3 4">DSM 17498</strain>
    </source>
</reference>
<organism evidence="3 4">
    <name type="scientific">Afipia massiliensis</name>
    <dbReference type="NCBI Taxonomy" id="211460"/>
    <lineage>
        <taxon>Bacteria</taxon>
        <taxon>Pseudomonadati</taxon>
        <taxon>Pseudomonadota</taxon>
        <taxon>Alphaproteobacteria</taxon>
        <taxon>Hyphomicrobiales</taxon>
        <taxon>Nitrobacteraceae</taxon>
        <taxon>Afipia</taxon>
    </lineage>
</organism>
<feature type="domain" description="MobA/VirD2-like nuclease" evidence="2">
    <location>
        <begin position="1"/>
        <end position="68"/>
    </location>
</feature>
<dbReference type="InterPro" id="IPR005094">
    <property type="entry name" value="Endonuclease_MobA/VirD2"/>
</dbReference>
<dbReference type="EMBL" id="JACHIJ010000003">
    <property type="protein sequence ID" value="MBB5052709.1"/>
    <property type="molecule type" value="Genomic_DNA"/>
</dbReference>
<dbReference type="Proteomes" id="UP000521227">
    <property type="component" value="Unassembled WGS sequence"/>
</dbReference>
<evidence type="ECO:0000313" key="4">
    <source>
        <dbReference type="Proteomes" id="UP000521227"/>
    </source>
</evidence>
<dbReference type="Pfam" id="PF03432">
    <property type="entry name" value="Relaxase"/>
    <property type="match status" value="1"/>
</dbReference>
<name>A0A840MWK5_9BRAD</name>
<feature type="compositionally biased region" description="Basic and acidic residues" evidence="1">
    <location>
        <begin position="254"/>
        <end position="359"/>
    </location>
</feature>
<sequence>MIDAAQETLKALGLEGHEALLVGHNDEPHPHIHVIVNRVNPETGIAAKLKMDHLKLSTWAEAFERKQGQIRCEQRALNNERRRNGEFVKDWSSQKAAEFQRWRMERAHRRSDRRVREGERLGAKHQGDRDRLRIDRDRLVTEQRKRFLDATRADWRDLYAIQRQERRRFTDAQRNAWSRVRFDIRTYGENYRKAGRGGRKDMLKGAASALVGSKAQKEKLELKQKKERLFFARKLKERADKLIIPIRRKHERDLTELHKKQERERHELQMKQSKESQAEARELKEGRDKEIFRKEQRGKLRHELTETKRDVTTPITPKEKASPSLADRFRKAQEKGVGDKSKDQFRDNANDIGKDAGRERNKKPPK</sequence>
<gene>
    <name evidence="3" type="ORF">HNQ36_002683</name>
</gene>
<dbReference type="AlphaFoldDB" id="A0A840MWK5"/>
<proteinExistence type="predicted"/>
<evidence type="ECO:0000256" key="1">
    <source>
        <dbReference type="SAM" id="MobiDB-lite"/>
    </source>
</evidence>
<evidence type="ECO:0000313" key="3">
    <source>
        <dbReference type="EMBL" id="MBB5052709.1"/>
    </source>
</evidence>
<accession>A0A840MWK5</accession>
<evidence type="ECO:0000259" key="2">
    <source>
        <dbReference type="Pfam" id="PF03432"/>
    </source>
</evidence>